<evidence type="ECO:0000313" key="5">
    <source>
        <dbReference type="EMBL" id="PXY18447.1"/>
    </source>
</evidence>
<dbReference type="GO" id="GO:0031956">
    <property type="term" value="F:medium-chain fatty acid-CoA ligase activity"/>
    <property type="evidence" value="ECO:0007669"/>
    <property type="project" value="TreeGrafter"/>
</dbReference>
<dbReference type="Pfam" id="PF13193">
    <property type="entry name" value="AMP-binding_C"/>
    <property type="match status" value="1"/>
</dbReference>
<dbReference type="PANTHER" id="PTHR43201">
    <property type="entry name" value="ACYL-COA SYNTHETASE"/>
    <property type="match status" value="1"/>
</dbReference>
<dbReference type="Proteomes" id="UP000247892">
    <property type="component" value="Unassembled WGS sequence"/>
</dbReference>
<dbReference type="Pfam" id="PF00501">
    <property type="entry name" value="AMP-binding"/>
    <property type="match status" value="1"/>
</dbReference>
<dbReference type="PANTHER" id="PTHR43201:SF5">
    <property type="entry name" value="MEDIUM-CHAIN ACYL-COA LIGASE ACSF2, MITOCHONDRIAL"/>
    <property type="match status" value="1"/>
</dbReference>
<dbReference type="OrthoDB" id="9803968at2"/>
<dbReference type="InterPro" id="IPR000873">
    <property type="entry name" value="AMP-dep_synth/lig_dom"/>
</dbReference>
<accession>A0A318LGD0</accession>
<dbReference type="InterPro" id="IPR020845">
    <property type="entry name" value="AMP-binding_CS"/>
</dbReference>
<protein>
    <submittedName>
        <fullName evidence="5">AMP-dependent synthetase</fullName>
    </submittedName>
</protein>
<keyword evidence="6" id="KW-1185">Reference proteome</keyword>
<organism evidence="5 6">
    <name type="scientific">Prauserella flavalba</name>
    <dbReference type="NCBI Taxonomy" id="1477506"/>
    <lineage>
        <taxon>Bacteria</taxon>
        <taxon>Bacillati</taxon>
        <taxon>Actinomycetota</taxon>
        <taxon>Actinomycetes</taxon>
        <taxon>Pseudonocardiales</taxon>
        <taxon>Pseudonocardiaceae</taxon>
        <taxon>Prauserella</taxon>
    </lineage>
</organism>
<dbReference type="SUPFAM" id="SSF56801">
    <property type="entry name" value="Acetyl-CoA synthetase-like"/>
    <property type="match status" value="1"/>
</dbReference>
<feature type="domain" description="AMP-dependent synthetase/ligase" evidence="3">
    <location>
        <begin position="32"/>
        <end position="397"/>
    </location>
</feature>
<evidence type="ECO:0000313" key="6">
    <source>
        <dbReference type="Proteomes" id="UP000247892"/>
    </source>
</evidence>
<dbReference type="EMBL" id="MASU01000021">
    <property type="protein sequence ID" value="PXY18447.1"/>
    <property type="molecule type" value="Genomic_DNA"/>
</dbReference>
<evidence type="ECO:0000259" key="4">
    <source>
        <dbReference type="Pfam" id="PF13193"/>
    </source>
</evidence>
<gene>
    <name evidence="5" type="ORF">BA062_35495</name>
</gene>
<name>A0A318LGD0_9PSEU</name>
<reference evidence="5 6" key="1">
    <citation type="submission" date="2016-07" db="EMBL/GenBank/DDBJ databases">
        <title>Draft genome sequence of Prauserella sp. YIM 121212, isolated from alkaline soil.</title>
        <authorList>
            <person name="Ruckert C."/>
            <person name="Albersmeier A."/>
            <person name="Jiang C.-L."/>
            <person name="Jiang Y."/>
            <person name="Kalinowski J."/>
            <person name="Schneider O."/>
            <person name="Winkler A."/>
            <person name="Zotchev S.B."/>
        </authorList>
    </citation>
    <scope>NUCLEOTIDE SEQUENCE [LARGE SCALE GENOMIC DNA]</scope>
    <source>
        <strain evidence="5 6">YIM 121212</strain>
    </source>
</reference>
<feature type="domain" description="AMP-binding enzyme C-terminal" evidence="4">
    <location>
        <begin position="448"/>
        <end position="523"/>
    </location>
</feature>
<dbReference type="FunFam" id="3.30.300.30:FF:000008">
    <property type="entry name" value="2,3-dihydroxybenzoate-AMP ligase"/>
    <property type="match status" value="1"/>
</dbReference>
<dbReference type="PROSITE" id="PS00455">
    <property type="entry name" value="AMP_BINDING"/>
    <property type="match status" value="1"/>
</dbReference>
<comment type="similarity">
    <text evidence="1">Belongs to the ATP-dependent AMP-binding enzyme family.</text>
</comment>
<dbReference type="InterPro" id="IPR025110">
    <property type="entry name" value="AMP-bd_C"/>
</dbReference>
<dbReference type="GO" id="GO:0006631">
    <property type="term" value="P:fatty acid metabolic process"/>
    <property type="evidence" value="ECO:0007669"/>
    <property type="project" value="TreeGrafter"/>
</dbReference>
<dbReference type="AlphaFoldDB" id="A0A318LGD0"/>
<dbReference type="Gene3D" id="2.30.38.10">
    <property type="entry name" value="Luciferase, Domain 3"/>
    <property type="match status" value="1"/>
</dbReference>
<sequence length="545" mass="59514">MEKTRALPLTTSYWPADRSYQIENDLTVGKLLERAAAQAPDRVALVDGLRDPAARRRWTYAELLEEARSVARTLLDRFEPGERILILAPNSARWVVLQLGAGLAGLVLATANPAYQEREIEYVLRKSAAAGVFLADEYRGHDLLATVTRLAKDIPSVRTILRFSEWEDFLAAGRPDVELPVVDAASPAQIQYTGGTTGFPKGVLLHHRGICNTPNLVLTQCGMELGDVWLNAMPLFHVGGCVTACLGIVARQGTHVVAPEFEPGLVLELMESERVNMGLFVPTMLIRLLDHPRFAERDMSSVHTLVSGAAPVPAELIRRTKAAFGCSFTNIYGQTEVSGVVTTTRVDDTPEDQSETIGRPVKQVEIKIADPVDGSIVPLGVEGEICGRGHQMMIGYLDDPETTRLTLDEEGWLHTGDLGSMDERGYLRITGRLKDMIIRGGENISPREVEDVLFEHPDVAEAVVLGIPDDELGEVVAAVVRTVPSSTVTPSDLQQYCRNKIARFKAPSVWFFVDAYPTTAAGKIQKFALRDSIMGGSLAPTAPKA</sequence>
<dbReference type="Gene3D" id="3.40.50.980">
    <property type="match status" value="2"/>
</dbReference>
<dbReference type="RefSeq" id="WP_110343657.1">
    <property type="nucleotide sequence ID" value="NZ_MASU01000021.1"/>
</dbReference>
<keyword evidence="2" id="KW-0436">Ligase</keyword>
<dbReference type="InterPro" id="IPR045851">
    <property type="entry name" value="AMP-bd_C_sf"/>
</dbReference>
<evidence type="ECO:0000259" key="3">
    <source>
        <dbReference type="Pfam" id="PF00501"/>
    </source>
</evidence>
<evidence type="ECO:0000256" key="2">
    <source>
        <dbReference type="ARBA" id="ARBA00022598"/>
    </source>
</evidence>
<proteinExistence type="inferred from homology"/>
<evidence type="ECO:0000256" key="1">
    <source>
        <dbReference type="ARBA" id="ARBA00006432"/>
    </source>
</evidence>
<dbReference type="Gene3D" id="3.30.300.30">
    <property type="match status" value="1"/>
</dbReference>
<comment type="caution">
    <text evidence="5">The sequence shown here is derived from an EMBL/GenBank/DDBJ whole genome shotgun (WGS) entry which is preliminary data.</text>
</comment>